<evidence type="ECO:0000256" key="1">
    <source>
        <dbReference type="SAM" id="MobiDB-lite"/>
    </source>
</evidence>
<organism evidence="2 3">
    <name type="scientific">Actinacidiphila acididurans</name>
    <dbReference type="NCBI Taxonomy" id="2784346"/>
    <lineage>
        <taxon>Bacteria</taxon>
        <taxon>Bacillati</taxon>
        <taxon>Actinomycetota</taxon>
        <taxon>Actinomycetes</taxon>
        <taxon>Kitasatosporales</taxon>
        <taxon>Streptomycetaceae</taxon>
        <taxon>Actinacidiphila</taxon>
    </lineage>
</organism>
<protein>
    <submittedName>
        <fullName evidence="2">Uncharacterized protein</fullName>
    </submittedName>
</protein>
<dbReference type="Proteomes" id="UP000749040">
    <property type="component" value="Unassembled WGS sequence"/>
</dbReference>
<keyword evidence="3" id="KW-1185">Reference proteome</keyword>
<reference evidence="2 3" key="1">
    <citation type="submission" date="2021-01" db="EMBL/GenBank/DDBJ databases">
        <title>Streptomyces acididurans sp. nov., isolated from a peat swamp forest soil.</title>
        <authorList>
            <person name="Chantavorakit T."/>
            <person name="Duangmal K."/>
        </authorList>
    </citation>
    <scope>NUCLEOTIDE SEQUENCE [LARGE SCALE GENOMIC DNA]</scope>
    <source>
        <strain evidence="2 3">KK5PA1</strain>
    </source>
</reference>
<evidence type="ECO:0000313" key="2">
    <source>
        <dbReference type="EMBL" id="MBM9506675.1"/>
    </source>
</evidence>
<feature type="region of interest" description="Disordered" evidence="1">
    <location>
        <begin position="208"/>
        <end position="232"/>
    </location>
</feature>
<dbReference type="EMBL" id="JADKYB010000009">
    <property type="protein sequence ID" value="MBM9506675.1"/>
    <property type="molecule type" value="Genomic_DNA"/>
</dbReference>
<name>A0ABS2TWL5_9ACTN</name>
<comment type="caution">
    <text evidence="2">The sequence shown here is derived from an EMBL/GenBank/DDBJ whole genome shotgun (WGS) entry which is preliminary data.</text>
</comment>
<dbReference type="RefSeq" id="WP_205358523.1">
    <property type="nucleotide sequence ID" value="NZ_JADKYB010000009.1"/>
</dbReference>
<proteinExistence type="predicted"/>
<evidence type="ECO:0000313" key="3">
    <source>
        <dbReference type="Proteomes" id="UP000749040"/>
    </source>
</evidence>
<feature type="compositionally biased region" description="Basic and acidic residues" evidence="1">
    <location>
        <begin position="223"/>
        <end position="232"/>
    </location>
</feature>
<sequence>MRGTDTDPARCAQIAADLGLLRSDMLAVAGHRVPAELLPPVRDGRVMREFAYRVSYCDHAQMAALSDFVRTLPAPPPDPSPRPEPDRKVQAHPDAGPFATVLDQLIRNRGFGVRELPFMGLSLSTIYGSMLRFDRRDEHRWHRLSNMAGSLGWRFEDLIAVAGEPPSGRPRHPMHCHHLGQVYMAAIPLTTEQLITVTLQADRLSRRPDQGAWRPVSQGFVRECPDRPADPA</sequence>
<accession>A0ABS2TWL5</accession>
<feature type="compositionally biased region" description="Basic and acidic residues" evidence="1">
    <location>
        <begin position="81"/>
        <end position="91"/>
    </location>
</feature>
<feature type="region of interest" description="Disordered" evidence="1">
    <location>
        <begin position="70"/>
        <end position="93"/>
    </location>
</feature>
<gene>
    <name evidence="2" type="ORF">ITX44_19360</name>
</gene>